<reference evidence="2" key="1">
    <citation type="submission" date="2018-03" db="EMBL/GenBank/DDBJ databases">
        <title>The relapsing fever spirochete Borrelia turicatae persists in the highly oxidative environment of its soft-bodied tick vector.</title>
        <authorList>
            <person name="Bourret T.J."/>
            <person name="Boyle W.K."/>
            <person name="Valenzuela J.G."/>
            <person name="Oliveira F."/>
            <person name="Lopez J.E."/>
        </authorList>
    </citation>
    <scope>NUCLEOTIDE SEQUENCE</scope>
    <source>
        <strain evidence="2">Kansas strain/isolate</strain>
        <tissue evidence="2">Salivary glands</tissue>
    </source>
</reference>
<dbReference type="InterPro" id="IPR023340">
    <property type="entry name" value="UMA"/>
</dbReference>
<dbReference type="InterPro" id="IPR018798">
    <property type="entry name" value="MVB12A/B"/>
</dbReference>
<dbReference type="PROSITE" id="PS51497">
    <property type="entry name" value="UMA"/>
    <property type="match status" value="1"/>
</dbReference>
<accession>A0A2R5LGQ3</accession>
<dbReference type="Pfam" id="PF10240">
    <property type="entry name" value="DUF2464"/>
    <property type="match status" value="1"/>
</dbReference>
<dbReference type="GO" id="GO:0000813">
    <property type="term" value="C:ESCRT I complex"/>
    <property type="evidence" value="ECO:0007669"/>
    <property type="project" value="InterPro"/>
</dbReference>
<organism evidence="2">
    <name type="scientific">Ornithodoros turicata</name>
    <dbReference type="NCBI Taxonomy" id="34597"/>
    <lineage>
        <taxon>Eukaryota</taxon>
        <taxon>Metazoa</taxon>
        <taxon>Ecdysozoa</taxon>
        <taxon>Arthropoda</taxon>
        <taxon>Chelicerata</taxon>
        <taxon>Arachnida</taxon>
        <taxon>Acari</taxon>
        <taxon>Parasitiformes</taxon>
        <taxon>Ixodida</taxon>
        <taxon>Ixodoidea</taxon>
        <taxon>Argasidae</taxon>
        <taxon>Ornithodorinae</taxon>
        <taxon>Ornithodoros</taxon>
    </lineage>
</organism>
<sequence>MFDMFGIFGKKKSQDQAAVVPADEALEDEFVMVERRGSASKGQEAVAYPITTVYPSLRKEDHQGTAAQGSQSGALSLSSGIDGVPFVLNSSLSCTAQRTDLSLLLQRIETVQRTLSLNYDFALERSIAMETRAH</sequence>
<proteinExistence type="predicted"/>
<dbReference type="EMBL" id="GGLE01004574">
    <property type="protein sequence ID" value="MBY08700.1"/>
    <property type="molecule type" value="Transcribed_RNA"/>
</dbReference>
<dbReference type="AlphaFoldDB" id="A0A2R5LGQ3"/>
<name>A0A2R5LGQ3_9ACAR</name>
<feature type="domain" description="UMA" evidence="1">
    <location>
        <begin position="81"/>
        <end position="128"/>
    </location>
</feature>
<protein>
    <recommendedName>
        <fullName evidence="1">UMA domain-containing protein</fullName>
    </recommendedName>
</protein>
<evidence type="ECO:0000313" key="2">
    <source>
        <dbReference type="EMBL" id="MBY08700.1"/>
    </source>
</evidence>
<evidence type="ECO:0000259" key="1">
    <source>
        <dbReference type="PROSITE" id="PS51497"/>
    </source>
</evidence>